<feature type="domain" description="Prephenate/arogenate dehydrogenase" evidence="3">
    <location>
        <begin position="103"/>
        <end position="376"/>
    </location>
</feature>
<dbReference type="EMBL" id="EU686620">
    <property type="protein sequence ID" value="ACF09628.1"/>
    <property type="molecule type" value="Genomic_DNA"/>
</dbReference>
<dbReference type="Pfam" id="PF02153">
    <property type="entry name" value="PDH_N"/>
    <property type="match status" value="1"/>
</dbReference>
<dbReference type="PROSITE" id="PS51176">
    <property type="entry name" value="PDH_ADH"/>
    <property type="match status" value="1"/>
</dbReference>
<dbReference type="GO" id="GO:0046417">
    <property type="term" value="P:chorismate metabolic process"/>
    <property type="evidence" value="ECO:0007669"/>
    <property type="project" value="InterPro"/>
</dbReference>
<dbReference type="PROSITE" id="PS51168">
    <property type="entry name" value="CHORISMATE_MUT_2"/>
    <property type="match status" value="1"/>
</dbReference>
<dbReference type="InterPro" id="IPR008927">
    <property type="entry name" value="6-PGluconate_DH-like_C_sf"/>
</dbReference>
<reference evidence="4" key="2">
    <citation type="submission" date="2008-05" db="EMBL/GenBank/DDBJ databases">
        <authorList>
            <person name="Martin-Cuadrado A.-B."/>
            <person name="Rodriguez-Valera F."/>
            <person name="Moreira D."/>
            <person name="Alba J.-C."/>
            <person name="Ivars-Martinez E."/>
            <person name="Henn M.R."/>
            <person name="Talla E."/>
            <person name="Lopez-Garcia P."/>
        </authorList>
    </citation>
    <scope>NUCLEOTIDE SEQUENCE</scope>
</reference>
<organism evidence="4">
    <name type="scientific">uncultured marine crenarchaeote AD1000-325-A12</name>
    <dbReference type="NCBI Taxonomy" id="526639"/>
    <lineage>
        <taxon>Archaea</taxon>
        <taxon>Nitrososphaerota</taxon>
        <taxon>Nitrososphaeria</taxon>
        <taxon>Nitrosopumilales</taxon>
        <taxon>environmental samples</taxon>
    </lineage>
</organism>
<evidence type="ECO:0000259" key="2">
    <source>
        <dbReference type="PROSITE" id="PS51168"/>
    </source>
</evidence>
<name>B3V5N8_9ARCH</name>
<dbReference type="SUPFAM" id="SSF51735">
    <property type="entry name" value="NAD(P)-binding Rossmann-fold domains"/>
    <property type="match status" value="1"/>
</dbReference>
<feature type="domain" description="Chorismate mutase" evidence="2">
    <location>
        <begin position="1"/>
        <end position="92"/>
    </location>
</feature>
<dbReference type="EC" id="1.3.1.12" evidence="4"/>
<dbReference type="InterPro" id="IPR046825">
    <property type="entry name" value="PDH_C"/>
</dbReference>
<dbReference type="SUPFAM" id="SSF48179">
    <property type="entry name" value="6-phosphogluconate dehydrogenase C-terminal domain-like"/>
    <property type="match status" value="1"/>
</dbReference>
<dbReference type="GO" id="GO:0004106">
    <property type="term" value="F:chorismate mutase activity"/>
    <property type="evidence" value="ECO:0007669"/>
    <property type="project" value="InterPro"/>
</dbReference>
<accession>B3V5N8</accession>
<proteinExistence type="predicted"/>
<evidence type="ECO:0000313" key="4">
    <source>
        <dbReference type="EMBL" id="ACF09628.1"/>
    </source>
</evidence>
<dbReference type="GO" id="GO:0070403">
    <property type="term" value="F:NAD+ binding"/>
    <property type="evidence" value="ECO:0007669"/>
    <property type="project" value="InterPro"/>
</dbReference>
<dbReference type="InterPro" id="IPR036979">
    <property type="entry name" value="CM_dom_sf"/>
</dbReference>
<dbReference type="SMART" id="SM00830">
    <property type="entry name" value="CM_2"/>
    <property type="match status" value="1"/>
</dbReference>
<protein>
    <submittedName>
        <fullName evidence="4">Prephenate dehydrogenase</fullName>
        <ecNumber evidence="4">1.3.1.12</ecNumber>
    </submittedName>
</protein>
<dbReference type="Gene3D" id="1.10.3660.10">
    <property type="entry name" value="6-phosphogluconate dehydrogenase C-terminal like domain"/>
    <property type="match status" value="1"/>
</dbReference>
<dbReference type="PANTHER" id="PTHR21363:SF0">
    <property type="entry name" value="PREPHENATE DEHYDROGENASE [NADP(+)]"/>
    <property type="match status" value="1"/>
</dbReference>
<dbReference type="SUPFAM" id="SSF48600">
    <property type="entry name" value="Chorismate mutase II"/>
    <property type="match status" value="1"/>
</dbReference>
<dbReference type="AlphaFoldDB" id="B3V5N8"/>
<dbReference type="GO" id="GO:0008977">
    <property type="term" value="F:prephenate dehydrogenase (NAD+) activity"/>
    <property type="evidence" value="ECO:0007669"/>
    <property type="project" value="UniProtKB-EC"/>
</dbReference>
<dbReference type="Pfam" id="PF01817">
    <property type="entry name" value="CM_2"/>
    <property type="match status" value="1"/>
</dbReference>
<evidence type="ECO:0000256" key="1">
    <source>
        <dbReference type="ARBA" id="ARBA00023002"/>
    </source>
</evidence>
<dbReference type="InterPro" id="IPR036291">
    <property type="entry name" value="NAD(P)-bd_dom_sf"/>
</dbReference>
<dbReference type="GO" id="GO:0006571">
    <property type="term" value="P:tyrosine biosynthetic process"/>
    <property type="evidence" value="ECO:0007669"/>
    <property type="project" value="InterPro"/>
</dbReference>
<dbReference type="Pfam" id="PF20463">
    <property type="entry name" value="PDH_C"/>
    <property type="match status" value="1"/>
</dbReference>
<keyword evidence="1 4" id="KW-0560">Oxidoreductase</keyword>
<sequence length="385" mass="44162">MNDKEKLLKLRNSLEVVTQDILELLSKRFELGKEIATIKNRLDLPLVDPIQERKLYKSIQNQSDLLQINKNFSKTLLKLIIEETISREKDHLKKFNTKTKTKQNIGIIGASGNMGDWFARYFSENGFSIGLYSRKLKKQKKNKSKHKIFDSIQDCVVNSDIVIVSVPIESTNQIVNQVIKYSDKNNTVIEISSVKKQIVSNMKKLSKTSNSKFLSIHPLFGPGANIFKPQKYLLVPIKSSSAEKRAFRELFPNSKLLICNVREHDKFMAYVISLVYFLNLSLILSLENLSELKDTSGTSFTIQYLLASGIFHDTPEVISSLQLSNDYFDQILDKFILNVNSLEKIISNKDSDQFIKIIKKAQKQIESNKKSYDDLYQLVNSIDSF</sequence>
<dbReference type="InterPro" id="IPR002701">
    <property type="entry name" value="CM_II_prokaryot"/>
</dbReference>
<dbReference type="GO" id="GO:0004665">
    <property type="term" value="F:prephenate dehydrogenase (NADP+) activity"/>
    <property type="evidence" value="ECO:0007669"/>
    <property type="project" value="InterPro"/>
</dbReference>
<reference evidence="4" key="1">
    <citation type="journal article" date="2008" name="ISME J.">
        <title>Hindsight in the relative abundance, metabolic potential and genome dynamics of uncultivated marine archaea from comparative metagenomic analyses of bathypelagic plankton of different oceanic regions.</title>
        <authorList>
            <person name="Martin-Cuadrado A.B."/>
            <person name="Rodriguez-Valera F."/>
            <person name="Moreira D."/>
            <person name="Alba J.C."/>
            <person name="Ivars-Martinez E."/>
            <person name="Henn M.R."/>
            <person name="Talla E."/>
            <person name="Lopez-Garcia P."/>
        </authorList>
    </citation>
    <scope>NUCLEOTIDE SEQUENCE</scope>
</reference>
<dbReference type="InterPro" id="IPR003099">
    <property type="entry name" value="Prephen_DH"/>
</dbReference>
<dbReference type="InterPro" id="IPR046826">
    <property type="entry name" value="PDH_N"/>
</dbReference>
<dbReference type="Gene3D" id="3.40.50.720">
    <property type="entry name" value="NAD(P)-binding Rossmann-like Domain"/>
    <property type="match status" value="1"/>
</dbReference>
<dbReference type="Gene3D" id="1.20.59.10">
    <property type="entry name" value="Chorismate mutase"/>
    <property type="match status" value="1"/>
</dbReference>
<dbReference type="InterPro" id="IPR036263">
    <property type="entry name" value="Chorismate_II_sf"/>
</dbReference>
<dbReference type="InterPro" id="IPR050812">
    <property type="entry name" value="Preph/Arog_dehydrog"/>
</dbReference>
<evidence type="ECO:0000259" key="3">
    <source>
        <dbReference type="PROSITE" id="PS51176"/>
    </source>
</evidence>
<dbReference type="PANTHER" id="PTHR21363">
    <property type="entry name" value="PREPHENATE DEHYDROGENASE"/>
    <property type="match status" value="1"/>
</dbReference>